<evidence type="ECO:0000313" key="1">
    <source>
        <dbReference type="EMBL" id="KAL0479587.1"/>
    </source>
</evidence>
<organism evidence="1 2">
    <name type="scientific">Acrasis kona</name>
    <dbReference type="NCBI Taxonomy" id="1008807"/>
    <lineage>
        <taxon>Eukaryota</taxon>
        <taxon>Discoba</taxon>
        <taxon>Heterolobosea</taxon>
        <taxon>Tetramitia</taxon>
        <taxon>Eutetramitia</taxon>
        <taxon>Acrasidae</taxon>
        <taxon>Acrasis</taxon>
    </lineage>
</organism>
<dbReference type="EMBL" id="JAOPGA020000577">
    <property type="protein sequence ID" value="KAL0479587.1"/>
    <property type="molecule type" value="Genomic_DNA"/>
</dbReference>
<comment type="caution">
    <text evidence="1">The sequence shown here is derived from an EMBL/GenBank/DDBJ whole genome shotgun (WGS) entry which is preliminary data.</text>
</comment>
<dbReference type="AlphaFoldDB" id="A0AAW2YTS7"/>
<protein>
    <submittedName>
        <fullName evidence="1">Uncharacterized protein</fullName>
    </submittedName>
</protein>
<reference evidence="1 2" key="1">
    <citation type="submission" date="2024-03" db="EMBL/GenBank/DDBJ databases">
        <title>The Acrasis kona genome and developmental transcriptomes reveal deep origins of eukaryotic multicellular pathways.</title>
        <authorList>
            <person name="Sheikh S."/>
            <person name="Fu C.-J."/>
            <person name="Brown M.W."/>
            <person name="Baldauf S.L."/>
        </authorList>
    </citation>
    <scope>NUCLEOTIDE SEQUENCE [LARGE SCALE GENOMIC DNA]</scope>
    <source>
        <strain evidence="1 2">ATCC MYA-3509</strain>
    </source>
</reference>
<proteinExistence type="predicted"/>
<sequence length="206" mass="24088">MPKQTSKHTVKFTPYNENHFKNIYWAEQQMKELAKEYRPVVQLEEEGLSEEVKLCMEWEPTSFCSNMAKEMHRRLQPNVEKGETTAKAPTISMGGANFLVLDNYFGRQPGVKRDQSVKCTKVNGIKIPERVYTYTFANNIPALQQQEVEEWYLNYHGDCYGTAYNTLRSYYVDVKLILYKFNGAAKVKYRQVTEQRLRDDVWVATA</sequence>
<accession>A0AAW2YTS7</accession>
<name>A0AAW2YTS7_9EUKA</name>
<evidence type="ECO:0000313" key="2">
    <source>
        <dbReference type="Proteomes" id="UP001431209"/>
    </source>
</evidence>
<dbReference type="Proteomes" id="UP001431209">
    <property type="component" value="Unassembled WGS sequence"/>
</dbReference>
<keyword evidence="2" id="KW-1185">Reference proteome</keyword>
<gene>
    <name evidence="1" type="ORF">AKO1_007790</name>
</gene>